<feature type="transmembrane region" description="Helical" evidence="1">
    <location>
        <begin position="34"/>
        <end position="62"/>
    </location>
</feature>
<name>A0A813MPI2_9BILA</name>
<keyword evidence="1" id="KW-0472">Membrane</keyword>
<accession>A0A813MPI2</accession>
<dbReference type="Proteomes" id="UP000663854">
    <property type="component" value="Unassembled WGS sequence"/>
</dbReference>
<keyword evidence="5" id="KW-1185">Reference proteome</keyword>
<proteinExistence type="predicted"/>
<keyword evidence="1" id="KW-0812">Transmembrane</keyword>
<dbReference type="EMBL" id="CAJNOL010000832">
    <property type="protein sequence ID" value="CAF1213675.1"/>
    <property type="molecule type" value="Genomic_DNA"/>
</dbReference>
<dbReference type="AlphaFoldDB" id="A0A813MPI2"/>
<feature type="transmembrane region" description="Helical" evidence="1">
    <location>
        <begin position="74"/>
        <end position="96"/>
    </location>
</feature>
<evidence type="ECO:0000256" key="1">
    <source>
        <dbReference type="SAM" id="Phobius"/>
    </source>
</evidence>
<dbReference type="EMBL" id="CAJNOH010000002">
    <property type="protein sequence ID" value="CAF0724894.1"/>
    <property type="molecule type" value="Genomic_DNA"/>
</dbReference>
<organism evidence="2 4">
    <name type="scientific">Rotaria sordida</name>
    <dbReference type="NCBI Taxonomy" id="392033"/>
    <lineage>
        <taxon>Eukaryota</taxon>
        <taxon>Metazoa</taxon>
        <taxon>Spiralia</taxon>
        <taxon>Gnathifera</taxon>
        <taxon>Rotifera</taxon>
        <taxon>Eurotatoria</taxon>
        <taxon>Bdelloidea</taxon>
        <taxon>Philodinida</taxon>
        <taxon>Philodinidae</taxon>
        <taxon>Rotaria</taxon>
    </lineage>
</organism>
<gene>
    <name evidence="3" type="ORF">JXQ802_LOCUS25072</name>
    <name evidence="2" type="ORF">PYM288_LOCUS484</name>
</gene>
<evidence type="ECO:0000313" key="4">
    <source>
        <dbReference type="Proteomes" id="UP000663854"/>
    </source>
</evidence>
<keyword evidence="1" id="KW-1133">Transmembrane helix</keyword>
<comment type="caution">
    <text evidence="2">The sequence shown here is derived from an EMBL/GenBank/DDBJ whole genome shotgun (WGS) entry which is preliminary data.</text>
</comment>
<evidence type="ECO:0000313" key="5">
    <source>
        <dbReference type="Proteomes" id="UP000663870"/>
    </source>
</evidence>
<feature type="transmembrane region" description="Helical" evidence="1">
    <location>
        <begin position="116"/>
        <end position="140"/>
    </location>
</feature>
<dbReference type="Proteomes" id="UP000663870">
    <property type="component" value="Unassembled WGS sequence"/>
</dbReference>
<evidence type="ECO:0000313" key="3">
    <source>
        <dbReference type="EMBL" id="CAF1213675.1"/>
    </source>
</evidence>
<reference evidence="2" key="1">
    <citation type="submission" date="2021-02" db="EMBL/GenBank/DDBJ databases">
        <authorList>
            <person name="Nowell W R."/>
        </authorList>
    </citation>
    <scope>NUCLEOTIDE SEQUENCE</scope>
</reference>
<evidence type="ECO:0000313" key="2">
    <source>
        <dbReference type="EMBL" id="CAF0724894.1"/>
    </source>
</evidence>
<protein>
    <submittedName>
        <fullName evidence="2">Uncharacterized protein</fullName>
    </submittedName>
</protein>
<sequence length="144" mass="16326">MNIFQICTNSSLSKSCQWIFSAQLNNPLLEAINMIYPIIVASLSIVCICISFIGLLLGSWYIEQCAYNSGSRRLLALTLFTTLCSLLFSIIVWAMMLTINAQQELFEHSDIHLKNFGYSLWINLGSLSVYLYAFLMYLVAICKN</sequence>